<dbReference type="InParanoid" id="K3WX54"/>
<feature type="coiled-coil region" evidence="1">
    <location>
        <begin position="172"/>
        <end position="199"/>
    </location>
</feature>
<protein>
    <submittedName>
        <fullName evidence="3">Uncharacterized protein</fullName>
    </submittedName>
</protein>
<reference evidence="3" key="3">
    <citation type="submission" date="2015-02" db="UniProtKB">
        <authorList>
            <consortium name="EnsemblProtists"/>
        </authorList>
    </citation>
    <scope>IDENTIFICATION</scope>
    <source>
        <strain evidence="3">DAOM BR144</strain>
    </source>
</reference>
<keyword evidence="4" id="KW-1185">Reference proteome</keyword>
<evidence type="ECO:0000256" key="2">
    <source>
        <dbReference type="SAM" id="MobiDB-lite"/>
    </source>
</evidence>
<proteinExistence type="predicted"/>
<dbReference type="VEuPathDB" id="FungiDB:PYU1_G009534"/>
<reference evidence="4" key="2">
    <citation type="submission" date="2010-04" db="EMBL/GenBank/DDBJ databases">
        <authorList>
            <person name="Buell R."/>
            <person name="Hamilton J."/>
            <person name="Hostetler J."/>
        </authorList>
    </citation>
    <scope>NUCLEOTIDE SEQUENCE [LARGE SCALE GENOMIC DNA]</scope>
    <source>
        <strain evidence="4">DAOM:BR144</strain>
    </source>
</reference>
<evidence type="ECO:0000313" key="4">
    <source>
        <dbReference type="Proteomes" id="UP000019132"/>
    </source>
</evidence>
<sequence length="250" mass="27577">MKKRSPPPPSSNSQQAPKQPPAKEHHTTTMVFSGITTSSIYSTISWIHGTFAKIVRLISAMEDRVNTKMIQAPCTKKNDAMQTQVALHAAKAEITLSTKTSDAFRLELAREKQTNDALQLQLKLKSQKQTALPQANPQSTTSPQATNEELMELLKKKDENIALLVDVADKCVRDMTKEISDLQGVIADLREQLAAKSQDAAFFEAMHREATELVAKHAARLYQRTIATDKSVTAGDQPESIVRAIDADLV</sequence>
<evidence type="ECO:0000313" key="3">
    <source>
        <dbReference type="EnsemblProtists" id="PYU1_T009552"/>
    </source>
</evidence>
<organism evidence="3 4">
    <name type="scientific">Globisporangium ultimum (strain ATCC 200006 / CBS 805.95 / DAOM BR144)</name>
    <name type="common">Pythium ultimum</name>
    <dbReference type="NCBI Taxonomy" id="431595"/>
    <lineage>
        <taxon>Eukaryota</taxon>
        <taxon>Sar</taxon>
        <taxon>Stramenopiles</taxon>
        <taxon>Oomycota</taxon>
        <taxon>Peronosporomycetes</taxon>
        <taxon>Pythiales</taxon>
        <taxon>Pythiaceae</taxon>
        <taxon>Globisporangium</taxon>
    </lineage>
</organism>
<evidence type="ECO:0000256" key="1">
    <source>
        <dbReference type="SAM" id="Coils"/>
    </source>
</evidence>
<keyword evidence="1" id="KW-0175">Coiled coil</keyword>
<dbReference type="AlphaFoldDB" id="K3WX54"/>
<reference evidence="4" key="1">
    <citation type="journal article" date="2010" name="Genome Biol.">
        <title>Genome sequence of the necrotrophic plant pathogen Pythium ultimum reveals original pathogenicity mechanisms and effector repertoire.</title>
        <authorList>
            <person name="Levesque C.A."/>
            <person name="Brouwer H."/>
            <person name="Cano L."/>
            <person name="Hamilton J.P."/>
            <person name="Holt C."/>
            <person name="Huitema E."/>
            <person name="Raffaele S."/>
            <person name="Robideau G.P."/>
            <person name="Thines M."/>
            <person name="Win J."/>
            <person name="Zerillo M.M."/>
            <person name="Beakes G.W."/>
            <person name="Boore J.L."/>
            <person name="Busam D."/>
            <person name="Dumas B."/>
            <person name="Ferriera S."/>
            <person name="Fuerstenberg S.I."/>
            <person name="Gachon C.M."/>
            <person name="Gaulin E."/>
            <person name="Govers F."/>
            <person name="Grenville-Briggs L."/>
            <person name="Horner N."/>
            <person name="Hostetler J."/>
            <person name="Jiang R.H."/>
            <person name="Johnson J."/>
            <person name="Krajaejun T."/>
            <person name="Lin H."/>
            <person name="Meijer H.J."/>
            <person name="Moore B."/>
            <person name="Morris P."/>
            <person name="Phuntmart V."/>
            <person name="Puiu D."/>
            <person name="Shetty J."/>
            <person name="Stajich J.E."/>
            <person name="Tripathy S."/>
            <person name="Wawra S."/>
            <person name="van West P."/>
            <person name="Whitty B.R."/>
            <person name="Coutinho P.M."/>
            <person name="Henrissat B."/>
            <person name="Martin F."/>
            <person name="Thomas P.D."/>
            <person name="Tyler B.M."/>
            <person name="De Vries R.P."/>
            <person name="Kamoun S."/>
            <person name="Yandell M."/>
            <person name="Tisserat N."/>
            <person name="Buell C.R."/>
        </authorList>
    </citation>
    <scope>NUCLEOTIDE SEQUENCE</scope>
    <source>
        <strain evidence="4">DAOM:BR144</strain>
    </source>
</reference>
<dbReference type="EMBL" id="GL376622">
    <property type="status" value="NOT_ANNOTATED_CDS"/>
    <property type="molecule type" value="Genomic_DNA"/>
</dbReference>
<name>K3WX54_GLOUD</name>
<feature type="compositionally biased region" description="Pro residues" evidence="2">
    <location>
        <begin position="1"/>
        <end position="10"/>
    </location>
</feature>
<dbReference type="EnsemblProtists" id="PYU1_T009552">
    <property type="protein sequence ID" value="PYU1_T009552"/>
    <property type="gene ID" value="PYU1_G009534"/>
</dbReference>
<feature type="region of interest" description="Disordered" evidence="2">
    <location>
        <begin position="1"/>
        <end position="26"/>
    </location>
</feature>
<accession>K3WX54</accession>
<dbReference type="Proteomes" id="UP000019132">
    <property type="component" value="Unassembled WGS sequence"/>
</dbReference>
<dbReference type="HOGENOM" id="CLU_1113217_0_0_1"/>